<feature type="chain" id="PRO_5041425331" evidence="2">
    <location>
        <begin position="28"/>
        <end position="250"/>
    </location>
</feature>
<keyword evidence="2" id="KW-0732">Signal</keyword>
<name>A0AA43GV15_9CYAN</name>
<proteinExistence type="predicted"/>
<feature type="signal peptide" evidence="2">
    <location>
        <begin position="1"/>
        <end position="27"/>
    </location>
</feature>
<dbReference type="AlphaFoldDB" id="A0AA43GV15"/>
<dbReference type="RefSeq" id="WP_280655284.1">
    <property type="nucleotide sequence ID" value="NZ_JANQDH010000087.1"/>
</dbReference>
<dbReference type="InterPro" id="IPR025478">
    <property type="entry name" value="COP23"/>
</dbReference>
<accession>A0AA43GV15</accession>
<dbReference type="Proteomes" id="UP001159387">
    <property type="component" value="Unassembled WGS sequence"/>
</dbReference>
<keyword evidence="4" id="KW-1185">Reference proteome</keyword>
<evidence type="ECO:0000256" key="2">
    <source>
        <dbReference type="SAM" id="SignalP"/>
    </source>
</evidence>
<protein>
    <submittedName>
        <fullName evidence="3">COP23 domain-containing protein</fullName>
    </submittedName>
</protein>
<dbReference type="EMBL" id="JANQDH010000087">
    <property type="protein sequence ID" value="MDH6061308.1"/>
    <property type="molecule type" value="Genomic_DNA"/>
</dbReference>
<evidence type="ECO:0000313" key="3">
    <source>
        <dbReference type="EMBL" id="MDH6061308.1"/>
    </source>
</evidence>
<organism evidence="3 4">
    <name type="scientific">Chrysosporum bergii ANA360D</name>
    <dbReference type="NCBI Taxonomy" id="617107"/>
    <lineage>
        <taxon>Bacteria</taxon>
        <taxon>Bacillati</taxon>
        <taxon>Cyanobacteriota</taxon>
        <taxon>Cyanophyceae</taxon>
        <taxon>Nostocales</taxon>
        <taxon>Nodulariaceae</taxon>
        <taxon>Chrysosporum</taxon>
    </lineage>
</organism>
<dbReference type="Pfam" id="PF14218">
    <property type="entry name" value="COP23"/>
    <property type="match status" value="1"/>
</dbReference>
<feature type="region of interest" description="Disordered" evidence="1">
    <location>
        <begin position="230"/>
        <end position="250"/>
    </location>
</feature>
<comment type="caution">
    <text evidence="3">The sequence shown here is derived from an EMBL/GenBank/DDBJ whole genome shotgun (WGS) entry which is preliminary data.</text>
</comment>
<reference evidence="3 4" key="1">
    <citation type="journal article" date="2023" name="J. Phycol.">
        <title>Chrysosporum ovalisporum is synonymous with the true-branching cyanobacterium Umezakia natans (Nostocales/Aphanizomenonaceae).</title>
        <authorList>
            <person name="McGregor G.B."/>
            <person name="Sendall B.C."/>
            <person name="Niiyama Y."/>
            <person name="Tuji A."/>
            <person name="Willis A."/>
        </authorList>
    </citation>
    <scope>NUCLEOTIDE SEQUENCE [LARGE SCALE GENOMIC DNA]</scope>
    <source>
        <strain evidence="3 4">ANA360D</strain>
    </source>
</reference>
<sequence>MFFKPLKLVFLSSFGLSLVLGNAAALAQSNNSTFGSVVVPTIPTGDTSTPTPINIPTTNIPTTTPNLTGDTRFSCQFHNGQYTVMYQPQSIPGQFFPWAAPAALGGGWSPEKRCQAIASRLELYRPDGLQELQIARENNENIICVTTEANSFCRILLTVPRNKDPYVIRNSVFQNLITADSGQQTIAVNTFRHRGRTGLNDLYNLGRSLLGGDKNPPPVSRTAINLKPYLAPQDGGTLGQPKRLNPGSFR</sequence>
<gene>
    <name evidence="3" type="ORF">NWP17_12825</name>
</gene>
<evidence type="ECO:0000256" key="1">
    <source>
        <dbReference type="SAM" id="MobiDB-lite"/>
    </source>
</evidence>
<evidence type="ECO:0000313" key="4">
    <source>
        <dbReference type="Proteomes" id="UP001159387"/>
    </source>
</evidence>